<gene>
    <name evidence="7 9" type="primary">argC</name>
    <name evidence="9" type="ORF">NIDE2755</name>
</gene>
<dbReference type="GO" id="GO:0005737">
    <property type="term" value="C:cytoplasm"/>
    <property type="evidence" value="ECO:0007669"/>
    <property type="project" value="UniProtKB-SubCell"/>
</dbReference>
<keyword evidence="3 7" id="KW-0028">Amino-acid biosynthesis</keyword>
<accession>D8PGS4</accession>
<dbReference type="EMBL" id="FP929003">
    <property type="protein sequence ID" value="CBK42461.1"/>
    <property type="molecule type" value="Genomic_DNA"/>
</dbReference>
<dbReference type="GO" id="GO:0003942">
    <property type="term" value="F:N-acetyl-gamma-glutamyl-phosphate reductase activity"/>
    <property type="evidence" value="ECO:0007669"/>
    <property type="project" value="UniProtKB-UniRule"/>
</dbReference>
<evidence type="ECO:0000256" key="3">
    <source>
        <dbReference type="ARBA" id="ARBA00022605"/>
    </source>
</evidence>
<dbReference type="EC" id="1.2.1.38" evidence="7"/>
<dbReference type="GO" id="GO:0051287">
    <property type="term" value="F:NAD binding"/>
    <property type="evidence" value="ECO:0007669"/>
    <property type="project" value="InterPro"/>
</dbReference>
<organism evidence="9 10">
    <name type="scientific">Nitrospira defluvii</name>
    <dbReference type="NCBI Taxonomy" id="330214"/>
    <lineage>
        <taxon>Bacteria</taxon>
        <taxon>Pseudomonadati</taxon>
        <taxon>Nitrospirota</taxon>
        <taxon>Nitrospiria</taxon>
        <taxon>Nitrospirales</taxon>
        <taxon>Nitrospiraceae</taxon>
        <taxon>Nitrospira</taxon>
    </lineage>
</organism>
<evidence type="ECO:0000256" key="6">
    <source>
        <dbReference type="ARBA" id="ARBA00050557"/>
    </source>
</evidence>
<dbReference type="UniPathway" id="UPA00068">
    <property type="reaction ID" value="UER00108"/>
</dbReference>
<evidence type="ECO:0000256" key="2">
    <source>
        <dbReference type="ARBA" id="ARBA00022571"/>
    </source>
</evidence>
<dbReference type="Proteomes" id="UP000001660">
    <property type="component" value="Chromosome"/>
</dbReference>
<dbReference type="NCBIfam" id="TIGR01850">
    <property type="entry name" value="argC"/>
    <property type="match status" value="1"/>
</dbReference>
<dbReference type="InterPro" id="IPR050085">
    <property type="entry name" value="AGPR"/>
</dbReference>
<dbReference type="InterPro" id="IPR000534">
    <property type="entry name" value="Semialdehyde_DH_NAD-bd"/>
</dbReference>
<dbReference type="GO" id="GO:0006526">
    <property type="term" value="P:L-arginine biosynthetic process"/>
    <property type="evidence" value="ECO:0007669"/>
    <property type="project" value="UniProtKB-UniRule"/>
</dbReference>
<evidence type="ECO:0000313" key="10">
    <source>
        <dbReference type="Proteomes" id="UP000001660"/>
    </source>
</evidence>
<evidence type="ECO:0000256" key="5">
    <source>
        <dbReference type="ARBA" id="ARBA00023002"/>
    </source>
</evidence>
<dbReference type="eggNOG" id="COG0002">
    <property type="taxonomic scope" value="Bacteria"/>
</dbReference>
<feature type="active site" evidence="7">
    <location>
        <position position="152"/>
    </location>
</feature>
<dbReference type="FunFam" id="3.30.360.10:FF:000014">
    <property type="entry name" value="N-acetyl-gamma-glutamyl-phosphate reductase"/>
    <property type="match status" value="1"/>
</dbReference>
<proteinExistence type="inferred from homology"/>
<dbReference type="PANTHER" id="PTHR32338:SF10">
    <property type="entry name" value="N-ACETYL-GAMMA-GLUTAMYL-PHOSPHATE REDUCTASE, CHLOROPLASTIC-RELATED"/>
    <property type="match status" value="1"/>
</dbReference>
<dbReference type="STRING" id="330214.NIDE2755"/>
<comment type="function">
    <text evidence="7">Catalyzes the NADPH-dependent reduction of N-acetyl-5-glutamyl phosphate to yield N-acetyl-L-glutamate 5-semialdehyde.</text>
</comment>
<keyword evidence="7" id="KW-0963">Cytoplasm</keyword>
<dbReference type="CDD" id="cd23934">
    <property type="entry name" value="AGPR_1_C"/>
    <property type="match status" value="1"/>
</dbReference>
<keyword evidence="10" id="KW-1185">Reference proteome</keyword>
<dbReference type="HAMAP" id="MF_00150">
    <property type="entry name" value="ArgC_type1"/>
    <property type="match status" value="1"/>
</dbReference>
<dbReference type="Gene3D" id="3.40.50.720">
    <property type="entry name" value="NAD(P)-binding Rossmann-like Domain"/>
    <property type="match status" value="1"/>
</dbReference>
<evidence type="ECO:0000259" key="8">
    <source>
        <dbReference type="SMART" id="SM00859"/>
    </source>
</evidence>
<name>D8PGS4_9BACT</name>
<reference evidence="9 10" key="1">
    <citation type="journal article" date="2010" name="Proc. Natl. Acad. Sci. U.S.A.">
        <title>A Nitrospira metagenome illuminates the physiology and evolution of globally important nitrite-oxidizing bacteria.</title>
        <authorList>
            <person name="Lucker S."/>
            <person name="Wagner M."/>
            <person name="Maixner F."/>
            <person name="Pelletier E."/>
            <person name="Koch H."/>
            <person name="Vacherie B."/>
            <person name="Rattei T."/>
            <person name="Sinninghe Damste J."/>
            <person name="Spieck E."/>
            <person name="Le Paslier D."/>
            <person name="Daims H."/>
        </authorList>
    </citation>
    <scope>NUCLEOTIDE SEQUENCE [LARGE SCALE GENOMIC DNA]</scope>
</reference>
<dbReference type="InterPro" id="IPR000706">
    <property type="entry name" value="AGPR_type-1"/>
</dbReference>
<dbReference type="AlphaFoldDB" id="D8PGS4"/>
<feature type="domain" description="Semialdehyde dehydrogenase NAD-binding" evidence="8">
    <location>
        <begin position="5"/>
        <end position="144"/>
    </location>
</feature>
<evidence type="ECO:0000256" key="1">
    <source>
        <dbReference type="ARBA" id="ARBA00004862"/>
    </source>
</evidence>
<dbReference type="HOGENOM" id="CLU_006384_0_1_0"/>
<dbReference type="Pfam" id="PF01118">
    <property type="entry name" value="Semialdhyde_dh"/>
    <property type="match status" value="1"/>
</dbReference>
<dbReference type="CDD" id="cd17895">
    <property type="entry name" value="AGPR_1_N"/>
    <property type="match status" value="1"/>
</dbReference>
<dbReference type="PANTHER" id="PTHR32338">
    <property type="entry name" value="N-ACETYL-GAMMA-GLUTAMYL-PHOSPHATE REDUCTASE, CHLOROPLASTIC-RELATED-RELATED"/>
    <property type="match status" value="1"/>
</dbReference>
<dbReference type="SMART" id="SM00859">
    <property type="entry name" value="Semialdhyde_dh"/>
    <property type="match status" value="1"/>
</dbReference>
<dbReference type="KEGG" id="nde:NIDE2755"/>
<keyword evidence="5 7" id="KW-0560">Oxidoreductase</keyword>
<dbReference type="GO" id="GO:0070401">
    <property type="term" value="F:NADP+ binding"/>
    <property type="evidence" value="ECO:0007669"/>
    <property type="project" value="InterPro"/>
</dbReference>
<evidence type="ECO:0000313" key="9">
    <source>
        <dbReference type="EMBL" id="CBK42461.1"/>
    </source>
</evidence>
<comment type="similarity">
    <text evidence="7">Belongs to the NAGSA dehydrogenase family. Type 1 subfamily.</text>
</comment>
<comment type="catalytic activity">
    <reaction evidence="6 7">
        <text>N-acetyl-L-glutamate 5-semialdehyde + phosphate + NADP(+) = N-acetyl-L-glutamyl 5-phosphate + NADPH + H(+)</text>
        <dbReference type="Rhea" id="RHEA:21588"/>
        <dbReference type="ChEBI" id="CHEBI:15378"/>
        <dbReference type="ChEBI" id="CHEBI:29123"/>
        <dbReference type="ChEBI" id="CHEBI:43474"/>
        <dbReference type="ChEBI" id="CHEBI:57783"/>
        <dbReference type="ChEBI" id="CHEBI:57936"/>
        <dbReference type="ChEBI" id="CHEBI:58349"/>
        <dbReference type="EC" id="1.2.1.38"/>
    </reaction>
</comment>
<dbReference type="SUPFAM" id="SSF55347">
    <property type="entry name" value="Glyceraldehyde-3-phosphate dehydrogenase-like, C-terminal domain"/>
    <property type="match status" value="1"/>
</dbReference>
<dbReference type="Gene3D" id="3.30.360.10">
    <property type="entry name" value="Dihydrodipicolinate Reductase, domain 2"/>
    <property type="match status" value="1"/>
</dbReference>
<keyword evidence="2 7" id="KW-0055">Arginine biosynthesis</keyword>
<sequence length="357" mass="38084">MTSVRVAVAGGSGYTGAELLRLLSQHPNVQLTAVTSEKSAGTPVSAVYPHLQGIVSLTFEALAPEALAERADVLFLALPHTKSMGPVASCMKAGKRVIDLSADFRIKDPRTYETWYQTAHACPDLIGNAVYGLPELHRSAIAQARLVASPGCYPTAAILQLAPLIAHGLIVPDTIVIDAKSGVSGAGRSPALPYHFPEAHESLEPYKIGQHRHIPEIEQELSGLAGTRGQAATGETAGVTIAFTPHLVPMNRGILSTAYARMKGKLDVVELRALYRDFYKGERFVRLLEGAMPNPRHVRGANYCDLAVHTDTRAGWVVTVSAIDNLIKGAAGQAIQAMNLMLGYPEETGLVAPGIYP</sequence>
<dbReference type="Pfam" id="PF22698">
    <property type="entry name" value="Semialdhyde_dhC_1"/>
    <property type="match status" value="1"/>
</dbReference>
<dbReference type="InterPro" id="IPR036291">
    <property type="entry name" value="NAD(P)-bd_dom_sf"/>
</dbReference>
<dbReference type="OrthoDB" id="9801289at2"/>
<evidence type="ECO:0000256" key="7">
    <source>
        <dbReference type="HAMAP-Rule" id="MF_00150"/>
    </source>
</evidence>
<protein>
    <recommendedName>
        <fullName evidence="7">N-acetyl-gamma-glutamyl-phosphate reductase</fullName>
        <shortName evidence="7">AGPR</shortName>
        <ecNumber evidence="7">1.2.1.38</ecNumber>
    </recommendedName>
    <alternativeName>
        <fullName evidence="7">N-acetyl-glutamate semialdehyde dehydrogenase</fullName>
        <shortName evidence="7">NAGSA dehydrogenase</shortName>
    </alternativeName>
</protein>
<comment type="pathway">
    <text evidence="1 7">Amino-acid biosynthesis; L-arginine biosynthesis; N(2)-acetyl-L-ornithine from L-glutamate: step 3/4.</text>
</comment>
<dbReference type="InterPro" id="IPR058924">
    <property type="entry name" value="AGPR_dimerisation_dom"/>
</dbReference>
<dbReference type="SUPFAM" id="SSF51735">
    <property type="entry name" value="NAD(P)-binding Rossmann-fold domains"/>
    <property type="match status" value="1"/>
</dbReference>
<evidence type="ECO:0000256" key="4">
    <source>
        <dbReference type="ARBA" id="ARBA00022857"/>
    </source>
</evidence>
<keyword evidence="4 7" id="KW-0521">NADP</keyword>
<comment type="subcellular location">
    <subcellularLocation>
        <location evidence="7">Cytoplasm</location>
    </subcellularLocation>
</comment>